<comment type="caution">
    <text evidence="8">The sequence shown here is derived from an EMBL/GenBank/DDBJ whole genome shotgun (WGS) entry which is preliminary data.</text>
</comment>
<dbReference type="InterPro" id="IPR015942">
    <property type="entry name" value="Asp/Glu/hydantoin_racemase"/>
</dbReference>
<name>A0A0R1LS09_9LACO</name>
<dbReference type="EC" id="5.1.1.3" evidence="2 7"/>
<dbReference type="InterPro" id="IPR004391">
    <property type="entry name" value="Glu_race"/>
</dbReference>
<dbReference type="NCBIfam" id="TIGR00067">
    <property type="entry name" value="glut_race"/>
    <property type="match status" value="1"/>
</dbReference>
<proteinExistence type="inferred from homology"/>
<evidence type="ECO:0000256" key="1">
    <source>
        <dbReference type="ARBA" id="ARBA00001602"/>
    </source>
</evidence>
<dbReference type="PROSITE" id="PS00923">
    <property type="entry name" value="ASP_GLU_RACEMASE_1"/>
    <property type="match status" value="1"/>
</dbReference>
<evidence type="ECO:0000313" key="9">
    <source>
        <dbReference type="Proteomes" id="UP000051160"/>
    </source>
</evidence>
<dbReference type="InterPro" id="IPR033134">
    <property type="entry name" value="Asp/Glu_racemase_AS_2"/>
</dbReference>
<dbReference type="PANTHER" id="PTHR21198">
    <property type="entry name" value="GLUTAMATE RACEMASE"/>
    <property type="match status" value="1"/>
</dbReference>
<keyword evidence="6 7" id="KW-0961">Cell wall biogenesis/degradation</keyword>
<dbReference type="GO" id="GO:0071555">
    <property type="term" value="P:cell wall organization"/>
    <property type="evidence" value="ECO:0007669"/>
    <property type="project" value="UniProtKB-KW"/>
</dbReference>
<comment type="function">
    <text evidence="7">Provides the (R)-glutamate required for cell wall biosynthesis.</text>
</comment>
<protein>
    <recommendedName>
        <fullName evidence="2 7">Glutamate racemase</fullName>
        <ecNumber evidence="2 7">5.1.1.3</ecNumber>
    </recommendedName>
</protein>
<dbReference type="HAMAP" id="MF_00258">
    <property type="entry name" value="Glu_racemase"/>
    <property type="match status" value="1"/>
</dbReference>
<dbReference type="Proteomes" id="UP000051160">
    <property type="component" value="Unassembled WGS sequence"/>
</dbReference>
<dbReference type="AlphaFoldDB" id="A0A0R1LS09"/>
<keyword evidence="3 7" id="KW-0133">Cell shape</keyword>
<evidence type="ECO:0000313" key="8">
    <source>
        <dbReference type="EMBL" id="KRK98571.1"/>
    </source>
</evidence>
<feature type="binding site" evidence="7">
    <location>
        <begin position="185"/>
        <end position="186"/>
    </location>
    <ligand>
        <name>substrate</name>
    </ligand>
</feature>
<dbReference type="Pfam" id="PF01177">
    <property type="entry name" value="Asp_Glu_race"/>
    <property type="match status" value="1"/>
</dbReference>
<dbReference type="SUPFAM" id="SSF53681">
    <property type="entry name" value="Aspartate/glutamate racemase"/>
    <property type="match status" value="2"/>
</dbReference>
<keyword evidence="5 7" id="KW-0413">Isomerase</keyword>
<feature type="active site" description="Proton donor/acceptor" evidence="7">
    <location>
        <position position="74"/>
    </location>
</feature>
<comment type="similarity">
    <text evidence="7">Belongs to the aspartate/glutamate racemases family.</text>
</comment>
<evidence type="ECO:0000256" key="4">
    <source>
        <dbReference type="ARBA" id="ARBA00022984"/>
    </source>
</evidence>
<evidence type="ECO:0000256" key="7">
    <source>
        <dbReference type="HAMAP-Rule" id="MF_00258"/>
    </source>
</evidence>
<dbReference type="EMBL" id="AZEE01000027">
    <property type="protein sequence ID" value="KRK98571.1"/>
    <property type="molecule type" value="Genomic_DNA"/>
</dbReference>
<dbReference type="RefSeq" id="WP_054699441.1">
    <property type="nucleotide sequence ID" value="NZ_AZEE01000027.1"/>
</dbReference>
<dbReference type="Gene3D" id="3.40.50.1860">
    <property type="match status" value="2"/>
</dbReference>
<keyword evidence="9" id="KW-1185">Reference proteome</keyword>
<dbReference type="InterPro" id="IPR018187">
    <property type="entry name" value="Asp/Glu_racemase_AS_1"/>
</dbReference>
<feature type="active site" description="Proton donor/acceptor" evidence="7">
    <location>
        <position position="184"/>
    </location>
</feature>
<reference evidence="8 9" key="1">
    <citation type="journal article" date="2015" name="Genome Announc.">
        <title>Expanding the biotechnology potential of lactobacilli through comparative genomics of 213 strains and associated genera.</title>
        <authorList>
            <person name="Sun Z."/>
            <person name="Harris H.M."/>
            <person name="McCann A."/>
            <person name="Guo C."/>
            <person name="Argimon S."/>
            <person name="Zhang W."/>
            <person name="Yang X."/>
            <person name="Jeffery I.B."/>
            <person name="Cooney J.C."/>
            <person name="Kagawa T.F."/>
            <person name="Liu W."/>
            <person name="Song Y."/>
            <person name="Salvetti E."/>
            <person name="Wrobel A."/>
            <person name="Rasinkangas P."/>
            <person name="Parkhill J."/>
            <person name="Rea M.C."/>
            <person name="O'Sullivan O."/>
            <person name="Ritari J."/>
            <person name="Douillard F.P."/>
            <person name="Paul Ross R."/>
            <person name="Yang R."/>
            <person name="Briner A.E."/>
            <person name="Felis G.E."/>
            <person name="de Vos W.M."/>
            <person name="Barrangou R."/>
            <person name="Klaenhammer T.R."/>
            <person name="Caufield P.W."/>
            <person name="Cui Y."/>
            <person name="Zhang H."/>
            <person name="O'Toole P.W."/>
        </authorList>
    </citation>
    <scope>NUCLEOTIDE SEQUENCE [LARGE SCALE GENOMIC DNA]</scope>
    <source>
        <strain evidence="8 9">DSM 19909</strain>
    </source>
</reference>
<feature type="binding site" evidence="7">
    <location>
        <begin position="75"/>
        <end position="76"/>
    </location>
    <ligand>
        <name>substrate</name>
    </ligand>
</feature>
<dbReference type="GO" id="GO:0008881">
    <property type="term" value="F:glutamate racemase activity"/>
    <property type="evidence" value="ECO:0007669"/>
    <property type="project" value="UniProtKB-UniRule"/>
</dbReference>
<dbReference type="PROSITE" id="PS00924">
    <property type="entry name" value="ASP_GLU_RACEMASE_2"/>
    <property type="match status" value="1"/>
</dbReference>
<accession>A0A0R1LS09</accession>
<keyword evidence="4 7" id="KW-0573">Peptidoglycan synthesis</keyword>
<dbReference type="InterPro" id="IPR001920">
    <property type="entry name" value="Asp/Glu_race"/>
</dbReference>
<sequence>MSSRNPIGVFDSGVGGISTLATLTKQFPDEQFIFYGDTKYAPYGSKSAEEVYQCAKRVVEELLTHHIKALVIACNTATSAAKTRLMADYPDLPIVGIEPALKEAIDAGHHDILVMGTKLTVHLPKFQSMVEKYQNTHRIYGVACPGLADYIEGGMTDNKALMTLLHQLLADYLDRPVDGIVLGCTHYPFVKAQIQSLFPKGTPVYTGYLGVAHQLQRVLNAHDLLTDETGGQTIEWLSSQPGSLDYYQTLYNRLQ</sequence>
<dbReference type="PANTHER" id="PTHR21198:SF3">
    <property type="entry name" value="GLUTAMATE RACEMASE"/>
    <property type="match status" value="1"/>
</dbReference>
<dbReference type="STRING" id="1423776.FD04_GL000303"/>
<comment type="pathway">
    <text evidence="7">Cell wall biogenesis; peptidoglycan biosynthesis.</text>
</comment>
<evidence type="ECO:0000256" key="2">
    <source>
        <dbReference type="ARBA" id="ARBA00013090"/>
    </source>
</evidence>
<dbReference type="UniPathway" id="UPA00219"/>
<evidence type="ECO:0000256" key="3">
    <source>
        <dbReference type="ARBA" id="ARBA00022960"/>
    </source>
</evidence>
<feature type="binding site" evidence="7">
    <location>
        <begin position="11"/>
        <end position="12"/>
    </location>
    <ligand>
        <name>substrate</name>
    </ligand>
</feature>
<dbReference type="GO" id="GO:0009252">
    <property type="term" value="P:peptidoglycan biosynthetic process"/>
    <property type="evidence" value="ECO:0007669"/>
    <property type="project" value="UniProtKB-UniRule"/>
</dbReference>
<organism evidence="8 9">
    <name type="scientific">Secundilactobacillus odoratitofui DSM 19909 = JCM 15043</name>
    <dbReference type="NCBI Taxonomy" id="1423776"/>
    <lineage>
        <taxon>Bacteria</taxon>
        <taxon>Bacillati</taxon>
        <taxon>Bacillota</taxon>
        <taxon>Bacilli</taxon>
        <taxon>Lactobacillales</taxon>
        <taxon>Lactobacillaceae</taxon>
        <taxon>Secundilactobacillus</taxon>
    </lineage>
</organism>
<feature type="binding site" evidence="7">
    <location>
        <begin position="43"/>
        <end position="44"/>
    </location>
    <ligand>
        <name>substrate</name>
    </ligand>
</feature>
<dbReference type="PATRIC" id="fig|1423776.4.peg.304"/>
<dbReference type="OrthoDB" id="9801055at2"/>
<evidence type="ECO:0000256" key="5">
    <source>
        <dbReference type="ARBA" id="ARBA00023235"/>
    </source>
</evidence>
<gene>
    <name evidence="7" type="primary">murI</name>
    <name evidence="8" type="ORF">FD04_GL000303</name>
</gene>
<dbReference type="GO" id="GO:0008360">
    <property type="term" value="P:regulation of cell shape"/>
    <property type="evidence" value="ECO:0007669"/>
    <property type="project" value="UniProtKB-KW"/>
</dbReference>
<evidence type="ECO:0000256" key="6">
    <source>
        <dbReference type="ARBA" id="ARBA00023316"/>
    </source>
</evidence>
<comment type="catalytic activity">
    <reaction evidence="1 7">
        <text>L-glutamate = D-glutamate</text>
        <dbReference type="Rhea" id="RHEA:12813"/>
        <dbReference type="ChEBI" id="CHEBI:29985"/>
        <dbReference type="ChEBI" id="CHEBI:29986"/>
        <dbReference type="EC" id="5.1.1.3"/>
    </reaction>
</comment>